<dbReference type="Pfam" id="PF02785">
    <property type="entry name" value="Biotin_carb_C"/>
    <property type="match status" value="1"/>
</dbReference>
<keyword evidence="7 14" id="KW-0496">Mitochondrion</keyword>
<dbReference type="InterPro" id="IPR000089">
    <property type="entry name" value="Biotin_lipoyl"/>
</dbReference>
<reference evidence="14 16" key="2">
    <citation type="submission" date="2018-03" db="EMBL/GenBank/DDBJ databases">
        <authorList>
            <person name="Fogelqvist J."/>
        </authorList>
    </citation>
    <scope>NUCLEOTIDE SEQUENCE [LARGE SCALE GENOMIC DNA]</scope>
</reference>
<dbReference type="InterPro" id="IPR005481">
    <property type="entry name" value="BC-like_N"/>
</dbReference>
<dbReference type="EMBL" id="OVEO01000005">
    <property type="protein sequence ID" value="SPQ96303.1"/>
    <property type="molecule type" value="Genomic_DNA"/>
</dbReference>
<dbReference type="Proteomes" id="UP000039324">
    <property type="component" value="Unassembled WGS sequence"/>
</dbReference>
<evidence type="ECO:0000256" key="8">
    <source>
        <dbReference type="ARBA" id="ARBA00023267"/>
    </source>
</evidence>
<evidence type="ECO:0000256" key="1">
    <source>
        <dbReference type="ARBA" id="ARBA00001953"/>
    </source>
</evidence>
<dbReference type="GO" id="GO:0005524">
    <property type="term" value="F:ATP binding"/>
    <property type="evidence" value="ECO:0007669"/>
    <property type="project" value="UniProtKB-UniRule"/>
</dbReference>
<keyword evidence="15" id="KW-1185">Reference proteome</keyword>
<evidence type="ECO:0000313" key="14">
    <source>
        <dbReference type="EMBL" id="SPQ96303.1"/>
    </source>
</evidence>
<dbReference type="SUPFAM" id="SSF51246">
    <property type="entry name" value="Rudiment single hybrid motif"/>
    <property type="match status" value="1"/>
</dbReference>
<dbReference type="InterPro" id="IPR011764">
    <property type="entry name" value="Biotin_carboxylation_dom"/>
</dbReference>
<dbReference type="SUPFAM" id="SSF56059">
    <property type="entry name" value="Glutathione synthetase ATP-binding domain-like"/>
    <property type="match status" value="1"/>
</dbReference>
<evidence type="ECO:0000256" key="7">
    <source>
        <dbReference type="ARBA" id="ARBA00023128"/>
    </source>
</evidence>
<dbReference type="FunFam" id="3.40.50.20:FF:000010">
    <property type="entry name" value="Propionyl-CoA carboxylase subunit alpha"/>
    <property type="match status" value="1"/>
</dbReference>
<dbReference type="PROSITE" id="PS00188">
    <property type="entry name" value="BIOTIN"/>
    <property type="match status" value="1"/>
</dbReference>
<comment type="subcellular location">
    <subcellularLocation>
        <location evidence="2">Mitochondrion matrix</location>
    </subcellularLocation>
</comment>
<evidence type="ECO:0000313" key="16">
    <source>
        <dbReference type="Proteomes" id="UP000290189"/>
    </source>
</evidence>
<dbReference type="OrthoDB" id="196847at2759"/>
<evidence type="ECO:0000313" key="15">
    <source>
        <dbReference type="Proteomes" id="UP000039324"/>
    </source>
</evidence>
<sequence>MWRHRRWRRELFTGPGLSPTFDKVLIANRGEIACRVARTARLLGVRTVGVYSDADRDSLHVRQCDEAYRIGEAPAAESYLRADRILAVAKQAGAQAVHPGYGFLSESVKFAEACDKEGIEFIGPPVKAIDAMGSKSAAKKIMIEAGVPVVPGYHGADQSISKLTEEAGKTGFPLMIKAVLGGGGKGMRIVWKADDFQEALEACMREAQSSFGDSRVLLERYIVRPRHIEFQIFADKHGNAVHLFERDCSAQRRHQKVLEEGPAPGMTDELRRQMGASAVQAALSVGYVGAGTVEFIFDSDTNEYYFMEMNTRLQVEHPVTEMIVRIPKIQGSCDLVQLQLHVAAGHPLPFKQEDVVHEGHCIEARIYAESPVMTPSGPVFLPCTGTIEHLQAPDPLDGSCVKVRVETGIEQGSAISVYYDPMIAKLVVWSRDRRSALLHMGDALAQYQILGLANNNIAFLHRAVSHPVFAEGQITTNFIAENQNDLMPSFSPPRGQQLAMAAAAALYDQRSAHRDPSPWANQSGFRVNSSNGRQLSLLVGHDDDWTEKQIDAVYNDDGSLTMKFDDEVHSSVGVNVGGGTQGKPWQFSFQDRTLQASVVYLGNDITIFCQGHSATVRLPDVVHSGVAASQAGSQAPMPGKIVKVLVSDGDTVAEGDALIVMEAMKMEHVIRAPHSGTVDKVLCELGQFVQGGAVLVSFQDDGSA</sequence>
<feature type="domain" description="ATP-grasp" evidence="11">
    <location>
        <begin position="139"/>
        <end position="344"/>
    </location>
</feature>
<keyword evidence="8" id="KW-0092">Biotin</keyword>
<dbReference type="SUPFAM" id="SSF52440">
    <property type="entry name" value="PreATP-grasp domain"/>
    <property type="match status" value="1"/>
</dbReference>
<dbReference type="Gene3D" id="3.30.470.20">
    <property type="entry name" value="ATP-grasp fold, B domain"/>
    <property type="match status" value="1"/>
</dbReference>
<dbReference type="Proteomes" id="UP000290189">
    <property type="component" value="Unassembled WGS sequence"/>
</dbReference>
<dbReference type="FunFam" id="3.30.1490.20:FF:000003">
    <property type="entry name" value="acetyl-CoA carboxylase isoform X1"/>
    <property type="match status" value="1"/>
</dbReference>
<dbReference type="InterPro" id="IPR011761">
    <property type="entry name" value="ATP-grasp"/>
</dbReference>
<dbReference type="InterPro" id="IPR050856">
    <property type="entry name" value="Biotin_carboxylase_complex"/>
</dbReference>
<dbReference type="FunFam" id="2.40.50.100:FF:000003">
    <property type="entry name" value="Acetyl-CoA carboxylase biotin carboxyl carrier protein"/>
    <property type="match status" value="1"/>
</dbReference>
<keyword evidence="5 9" id="KW-0067">ATP-binding</keyword>
<gene>
    <name evidence="13" type="ORF">PBRA_004011</name>
    <name evidence="14" type="ORF">PLBR_LOCUS3518</name>
</gene>
<dbReference type="GO" id="GO:0004485">
    <property type="term" value="F:methylcrotonoyl-CoA carboxylase activity"/>
    <property type="evidence" value="ECO:0007669"/>
    <property type="project" value="TreeGrafter"/>
</dbReference>
<dbReference type="InterPro" id="IPR005479">
    <property type="entry name" value="CPAse_ATP-bd"/>
</dbReference>
<dbReference type="PROSITE" id="PS50975">
    <property type="entry name" value="ATP_GRASP"/>
    <property type="match status" value="1"/>
</dbReference>
<name>A0A0G4IJI9_PLABS</name>
<keyword evidence="4 9" id="KW-0547">Nucleotide-binding</keyword>
<dbReference type="STRING" id="37360.A0A0G4IJI9"/>
<dbReference type="SMART" id="SM00878">
    <property type="entry name" value="Biotin_carb_C"/>
    <property type="match status" value="1"/>
</dbReference>
<proteinExistence type="predicted"/>
<dbReference type="Gene3D" id="3.40.50.20">
    <property type="match status" value="1"/>
</dbReference>
<dbReference type="InterPro" id="IPR013815">
    <property type="entry name" value="ATP_grasp_subdomain_1"/>
</dbReference>
<dbReference type="Pfam" id="PF00289">
    <property type="entry name" value="Biotin_carb_N"/>
    <property type="match status" value="1"/>
</dbReference>
<dbReference type="Gene3D" id="3.30.1490.20">
    <property type="entry name" value="ATP-grasp fold, A domain"/>
    <property type="match status" value="1"/>
</dbReference>
<feature type="domain" description="Lipoyl-binding" evidence="10">
    <location>
        <begin position="613"/>
        <end position="699"/>
    </location>
</feature>
<dbReference type="Pfam" id="PF02786">
    <property type="entry name" value="CPSase_L_D2"/>
    <property type="match status" value="1"/>
</dbReference>
<dbReference type="GO" id="GO:0005759">
    <property type="term" value="C:mitochondrial matrix"/>
    <property type="evidence" value="ECO:0007669"/>
    <property type="project" value="UniProtKB-SubCell"/>
</dbReference>
<evidence type="ECO:0000256" key="4">
    <source>
        <dbReference type="ARBA" id="ARBA00022741"/>
    </source>
</evidence>
<dbReference type="AlphaFoldDB" id="A0A0G4IJI9"/>
<dbReference type="PROSITE" id="PS00867">
    <property type="entry name" value="CPSASE_2"/>
    <property type="match status" value="1"/>
</dbReference>
<dbReference type="Gene3D" id="3.30.700.40">
    <property type="match status" value="1"/>
</dbReference>
<keyword evidence="6" id="KW-0809">Transit peptide</keyword>
<feature type="domain" description="Biotin carboxylation" evidence="12">
    <location>
        <begin position="20"/>
        <end position="484"/>
    </location>
</feature>
<dbReference type="InterPro" id="IPR011053">
    <property type="entry name" value="Single_hybrid_motif"/>
</dbReference>
<evidence type="ECO:0000259" key="10">
    <source>
        <dbReference type="PROSITE" id="PS50968"/>
    </source>
</evidence>
<dbReference type="GO" id="GO:0046872">
    <property type="term" value="F:metal ion binding"/>
    <property type="evidence" value="ECO:0007669"/>
    <property type="project" value="InterPro"/>
</dbReference>
<dbReference type="OMA" id="FINKPKH"/>
<dbReference type="SUPFAM" id="SSF51230">
    <property type="entry name" value="Single hybrid motif"/>
    <property type="match status" value="1"/>
</dbReference>
<dbReference type="PANTHER" id="PTHR18866:SF33">
    <property type="entry name" value="METHYLCROTONOYL-COA CARBOXYLASE SUBUNIT ALPHA, MITOCHONDRIAL-RELATED"/>
    <property type="match status" value="1"/>
</dbReference>
<dbReference type="PROSITE" id="PS50968">
    <property type="entry name" value="BIOTINYL_LIPOYL"/>
    <property type="match status" value="1"/>
</dbReference>
<evidence type="ECO:0000256" key="3">
    <source>
        <dbReference type="ARBA" id="ARBA00022598"/>
    </source>
</evidence>
<evidence type="ECO:0000313" key="13">
    <source>
        <dbReference type="EMBL" id="CEO95245.1"/>
    </source>
</evidence>
<evidence type="ECO:0000256" key="9">
    <source>
        <dbReference type="PROSITE-ProRule" id="PRU00409"/>
    </source>
</evidence>
<comment type="cofactor">
    <cofactor evidence="1">
        <name>biotin</name>
        <dbReference type="ChEBI" id="CHEBI:57586"/>
    </cofactor>
</comment>
<evidence type="ECO:0000256" key="5">
    <source>
        <dbReference type="ARBA" id="ARBA00022840"/>
    </source>
</evidence>
<protein>
    <recommendedName>
        <fullName evidence="17">Methylcrotonoyl-CoA carboxylase</fullName>
    </recommendedName>
</protein>
<evidence type="ECO:0000259" key="11">
    <source>
        <dbReference type="PROSITE" id="PS50975"/>
    </source>
</evidence>
<dbReference type="EMBL" id="CDSF01000013">
    <property type="protein sequence ID" value="CEO95245.1"/>
    <property type="molecule type" value="Genomic_DNA"/>
</dbReference>
<dbReference type="PROSITE" id="PS50979">
    <property type="entry name" value="BC"/>
    <property type="match status" value="1"/>
</dbReference>
<dbReference type="FunFam" id="3.30.470.20:FF:000028">
    <property type="entry name" value="Methylcrotonoyl-CoA carboxylase subunit alpha, mitochondrial"/>
    <property type="match status" value="1"/>
</dbReference>
<dbReference type="InterPro" id="IPR016185">
    <property type="entry name" value="PreATP-grasp_dom_sf"/>
</dbReference>
<evidence type="ECO:0000259" key="12">
    <source>
        <dbReference type="PROSITE" id="PS50979"/>
    </source>
</evidence>
<evidence type="ECO:0000256" key="2">
    <source>
        <dbReference type="ARBA" id="ARBA00004305"/>
    </source>
</evidence>
<evidence type="ECO:0000256" key="6">
    <source>
        <dbReference type="ARBA" id="ARBA00022946"/>
    </source>
</evidence>
<dbReference type="Gene3D" id="2.40.50.100">
    <property type="match status" value="1"/>
</dbReference>
<dbReference type="InterPro" id="IPR005482">
    <property type="entry name" value="Biotin_COase_C"/>
</dbReference>
<dbReference type="InterPro" id="IPR001882">
    <property type="entry name" value="Biotin_BS"/>
</dbReference>
<evidence type="ECO:0008006" key="17">
    <source>
        <dbReference type="Google" id="ProtNLM"/>
    </source>
</evidence>
<dbReference type="InterPro" id="IPR011054">
    <property type="entry name" value="Rudment_hybrid_motif"/>
</dbReference>
<dbReference type="CDD" id="cd06850">
    <property type="entry name" value="biotinyl_domain"/>
    <property type="match status" value="1"/>
</dbReference>
<dbReference type="PANTHER" id="PTHR18866">
    <property type="entry name" value="CARBOXYLASE:PYRUVATE/ACETYL-COA/PROPIONYL-COA CARBOXYLASE"/>
    <property type="match status" value="1"/>
</dbReference>
<geneLocation type="mitochondrion" evidence="14"/>
<keyword evidence="3" id="KW-0436">Ligase</keyword>
<accession>A0A0G4IJI9</accession>
<reference evidence="13 15" key="1">
    <citation type="submission" date="2015-02" db="EMBL/GenBank/DDBJ databases">
        <authorList>
            <person name="Chooi Y.-H."/>
        </authorList>
    </citation>
    <scope>NUCLEOTIDE SEQUENCE [LARGE SCALE GENOMIC DNA]</scope>
    <source>
        <strain evidence="13">E3</strain>
    </source>
</reference>
<dbReference type="Pfam" id="PF00364">
    <property type="entry name" value="Biotin_lipoyl"/>
    <property type="match status" value="1"/>
</dbReference>
<organism evidence="13 15">
    <name type="scientific">Plasmodiophora brassicae</name>
    <name type="common">Clubroot disease agent</name>
    <dbReference type="NCBI Taxonomy" id="37360"/>
    <lineage>
        <taxon>Eukaryota</taxon>
        <taxon>Sar</taxon>
        <taxon>Rhizaria</taxon>
        <taxon>Endomyxa</taxon>
        <taxon>Phytomyxea</taxon>
        <taxon>Plasmodiophorida</taxon>
        <taxon>Plasmodiophoridae</taxon>
        <taxon>Plasmodiophora</taxon>
    </lineage>
</organism>